<gene>
    <name evidence="2" type="primary">LOC112295750</name>
</gene>
<reference evidence="2 3" key="2">
    <citation type="journal article" date="2018" name="Plant J.">
        <title>The Physcomitrella patens chromosome-scale assembly reveals moss genome structure and evolution.</title>
        <authorList>
            <person name="Lang D."/>
            <person name="Ullrich K.K."/>
            <person name="Murat F."/>
            <person name="Fuchs J."/>
            <person name="Jenkins J."/>
            <person name="Haas F.B."/>
            <person name="Piednoel M."/>
            <person name="Gundlach H."/>
            <person name="Van Bel M."/>
            <person name="Meyberg R."/>
            <person name="Vives C."/>
            <person name="Morata J."/>
            <person name="Symeonidi A."/>
            <person name="Hiss M."/>
            <person name="Muchero W."/>
            <person name="Kamisugi Y."/>
            <person name="Saleh O."/>
            <person name="Blanc G."/>
            <person name="Decker E.L."/>
            <person name="van Gessel N."/>
            <person name="Grimwood J."/>
            <person name="Hayes R.D."/>
            <person name="Graham S.W."/>
            <person name="Gunter L.E."/>
            <person name="McDaniel S.F."/>
            <person name="Hoernstein S.N.W."/>
            <person name="Larsson A."/>
            <person name="Li F.W."/>
            <person name="Perroud P.F."/>
            <person name="Phillips J."/>
            <person name="Ranjan P."/>
            <person name="Rokshar D.S."/>
            <person name="Rothfels C.J."/>
            <person name="Schneider L."/>
            <person name="Shu S."/>
            <person name="Stevenson D.W."/>
            <person name="Thummler F."/>
            <person name="Tillich M."/>
            <person name="Villarreal Aguilar J.C."/>
            <person name="Widiez T."/>
            <person name="Wong G.K."/>
            <person name="Wymore A."/>
            <person name="Zhang Y."/>
            <person name="Zimmer A.D."/>
            <person name="Quatrano R.S."/>
            <person name="Mayer K.F.X."/>
            <person name="Goodstein D."/>
            <person name="Casacuberta J.M."/>
            <person name="Vandepoele K."/>
            <person name="Reski R."/>
            <person name="Cuming A.C."/>
            <person name="Tuskan G.A."/>
            <person name="Maumus F."/>
            <person name="Salse J."/>
            <person name="Schmutz J."/>
            <person name="Rensing S.A."/>
        </authorList>
    </citation>
    <scope>NUCLEOTIDE SEQUENCE [LARGE SCALE GENOMIC DNA]</scope>
    <source>
        <strain evidence="2 3">cv. Gransden 2004</strain>
    </source>
</reference>
<protein>
    <submittedName>
        <fullName evidence="2">Uncharacterized protein</fullName>
    </submittedName>
</protein>
<dbReference type="Pfam" id="PF06910">
    <property type="entry name" value="MEA1"/>
    <property type="match status" value="1"/>
</dbReference>
<proteinExistence type="predicted"/>
<dbReference type="Gramene" id="Pp3c19_10980V3.2">
    <property type="protein sequence ID" value="Pp3c19_10980V3.2"/>
    <property type="gene ID" value="Pp3c19_10980"/>
</dbReference>
<reference evidence="2 3" key="1">
    <citation type="journal article" date="2008" name="Science">
        <title>The Physcomitrella genome reveals evolutionary insights into the conquest of land by plants.</title>
        <authorList>
            <person name="Rensing S."/>
            <person name="Lang D."/>
            <person name="Zimmer A."/>
            <person name="Terry A."/>
            <person name="Salamov A."/>
            <person name="Shapiro H."/>
            <person name="Nishiyama T."/>
            <person name="Perroud P.-F."/>
            <person name="Lindquist E."/>
            <person name="Kamisugi Y."/>
            <person name="Tanahashi T."/>
            <person name="Sakakibara K."/>
            <person name="Fujita T."/>
            <person name="Oishi K."/>
            <person name="Shin-I T."/>
            <person name="Kuroki Y."/>
            <person name="Toyoda A."/>
            <person name="Suzuki Y."/>
            <person name="Hashimoto A."/>
            <person name="Yamaguchi K."/>
            <person name="Sugano A."/>
            <person name="Kohara Y."/>
            <person name="Fujiyama A."/>
            <person name="Anterola A."/>
            <person name="Aoki S."/>
            <person name="Ashton N."/>
            <person name="Barbazuk W.B."/>
            <person name="Barker E."/>
            <person name="Bennetzen J."/>
            <person name="Bezanilla M."/>
            <person name="Blankenship R."/>
            <person name="Cho S.H."/>
            <person name="Dutcher S."/>
            <person name="Estelle M."/>
            <person name="Fawcett J.A."/>
            <person name="Gundlach H."/>
            <person name="Hanada K."/>
            <person name="Heyl A."/>
            <person name="Hicks K.A."/>
            <person name="Hugh J."/>
            <person name="Lohr M."/>
            <person name="Mayer K."/>
            <person name="Melkozernov A."/>
            <person name="Murata T."/>
            <person name="Nelson D."/>
            <person name="Pils B."/>
            <person name="Prigge M."/>
            <person name="Reiss B."/>
            <person name="Renner T."/>
            <person name="Rombauts S."/>
            <person name="Rushton P."/>
            <person name="Sanderfoot A."/>
            <person name="Schween G."/>
            <person name="Shiu S.-H."/>
            <person name="Stueber K."/>
            <person name="Theodoulou F.L."/>
            <person name="Tu H."/>
            <person name="Van de Peer Y."/>
            <person name="Verrier P.J."/>
            <person name="Waters E."/>
            <person name="Wood A."/>
            <person name="Yang L."/>
            <person name="Cove D."/>
            <person name="Cuming A."/>
            <person name="Hasebe M."/>
            <person name="Lucas S."/>
            <person name="Mishler D.B."/>
            <person name="Reski R."/>
            <person name="Grigoriev I."/>
            <person name="Quatrano R.S."/>
            <person name="Boore J.L."/>
        </authorList>
    </citation>
    <scope>NUCLEOTIDE SEQUENCE [LARGE SCALE GENOMIC DNA]</scope>
    <source>
        <strain evidence="2 3">cv. Gransden 2004</strain>
    </source>
</reference>
<organism evidence="2 3">
    <name type="scientific">Physcomitrium patens</name>
    <name type="common">Spreading-leaved earth moss</name>
    <name type="synonym">Physcomitrella patens</name>
    <dbReference type="NCBI Taxonomy" id="3218"/>
    <lineage>
        <taxon>Eukaryota</taxon>
        <taxon>Viridiplantae</taxon>
        <taxon>Streptophyta</taxon>
        <taxon>Embryophyta</taxon>
        <taxon>Bryophyta</taxon>
        <taxon>Bryophytina</taxon>
        <taxon>Bryopsida</taxon>
        <taxon>Funariidae</taxon>
        <taxon>Funariales</taxon>
        <taxon>Funariaceae</taxon>
        <taxon>Physcomitrium</taxon>
    </lineage>
</organism>
<feature type="region of interest" description="Disordered" evidence="1">
    <location>
        <begin position="19"/>
        <end position="70"/>
    </location>
</feature>
<evidence type="ECO:0000313" key="2">
    <source>
        <dbReference type="EnsemblPlants" id="Pp3c19_10980V3.2"/>
    </source>
</evidence>
<evidence type="ECO:0000256" key="1">
    <source>
        <dbReference type="SAM" id="MobiDB-lite"/>
    </source>
</evidence>
<reference evidence="2" key="3">
    <citation type="submission" date="2020-12" db="UniProtKB">
        <authorList>
            <consortium name="EnsemblPlants"/>
        </authorList>
    </citation>
    <scope>IDENTIFICATION</scope>
</reference>
<dbReference type="Proteomes" id="UP000006727">
    <property type="component" value="Chromosome 19"/>
</dbReference>
<dbReference type="PANTHER" id="PTHR37175">
    <property type="entry name" value="BNAA08G28800D PROTEIN"/>
    <property type="match status" value="1"/>
</dbReference>
<keyword evidence="3" id="KW-1185">Reference proteome</keyword>
<dbReference type="EMBL" id="ABEU02000019">
    <property type="status" value="NOT_ANNOTATED_CDS"/>
    <property type="molecule type" value="Genomic_DNA"/>
</dbReference>
<dbReference type="AlphaFoldDB" id="A0A7I4BRW6"/>
<evidence type="ECO:0000313" key="3">
    <source>
        <dbReference type="Proteomes" id="UP000006727"/>
    </source>
</evidence>
<sequence length="206" mass="22182">MAPPSADLEEDEVTANGYANGHGYVHLSEAPTGPHDDGIGYVSAANAVSNEQPEHNPGSNGTLETARPRSQGTVVNINGVEVTVYGNIQGLEFLNLNASSGAPVLDLDGVDSEEEEEEARQRFEAERAIREAEEADRARRAAPLPAEQCQTIRNAMRSITLNFRPEWAGSIPEQEWMSRVLQSGGNERQSSTPATPACRNRLCLGA</sequence>
<dbReference type="InParanoid" id="A0A7I4BRW6"/>
<accession>A0A7I4BRW6</accession>
<name>A0A7I4BRW6_PHYPA</name>
<dbReference type="EnsemblPlants" id="Pp3c19_10980V3.2">
    <property type="protein sequence ID" value="Pp3c19_10980V3.2"/>
    <property type="gene ID" value="Pp3c19_10980"/>
</dbReference>
<dbReference type="PANTHER" id="PTHR37175:SF1">
    <property type="entry name" value="CONSTANS-LIKE PROTEIN-RELATED"/>
    <property type="match status" value="1"/>
</dbReference>
<feature type="compositionally biased region" description="Polar residues" evidence="1">
    <location>
        <begin position="46"/>
        <end position="70"/>
    </location>
</feature>